<keyword evidence="1" id="KW-0472">Membrane</keyword>
<protein>
    <recommendedName>
        <fullName evidence="4">O-Antigen ligase</fullName>
    </recommendedName>
</protein>
<keyword evidence="1" id="KW-1133">Transmembrane helix</keyword>
<organism evidence="2 3">
    <name type="scientific">Pontimicrobium aquaticum</name>
    <dbReference type="NCBI Taxonomy" id="2565367"/>
    <lineage>
        <taxon>Bacteria</taxon>
        <taxon>Pseudomonadati</taxon>
        <taxon>Bacteroidota</taxon>
        <taxon>Flavobacteriia</taxon>
        <taxon>Flavobacteriales</taxon>
        <taxon>Flavobacteriaceae</taxon>
        <taxon>Pontimicrobium</taxon>
    </lineage>
</organism>
<dbReference type="Proteomes" id="UP000307657">
    <property type="component" value="Unassembled WGS sequence"/>
</dbReference>
<proteinExistence type="predicted"/>
<comment type="caution">
    <text evidence="2">The sequence shown here is derived from an EMBL/GenBank/DDBJ whole genome shotgun (WGS) entry which is preliminary data.</text>
</comment>
<gene>
    <name evidence="2" type="ORF">E5167_10700</name>
</gene>
<evidence type="ECO:0000256" key="1">
    <source>
        <dbReference type="SAM" id="Phobius"/>
    </source>
</evidence>
<feature type="transmembrane region" description="Helical" evidence="1">
    <location>
        <begin position="242"/>
        <end position="271"/>
    </location>
</feature>
<feature type="transmembrane region" description="Helical" evidence="1">
    <location>
        <begin position="46"/>
        <end position="75"/>
    </location>
</feature>
<name>A0A4U0ET12_9FLAO</name>
<sequence>MKTFFPFSNMSAGDNVKGLFRNSSVNMVVMSFYSIFFIYRKEYKYFVLAIFITLLTFYMSGLLLFTGVVLAYVFFNLSINRKLKVLGVLLLILLLFILISPKNVKYVQKILNDKISSKTDPPRKLVSFDQTLDHWVSSSRNFIYGSGGGKFSSRTSFITGGEYVGWFPQKLTYLSPDFEGNHFQLWNSKILSIPYKDGTSNQPFSFYNKIVGEYGLIGILLFLIYLSIPLKYYKHLSYGRVIFLLIFAYFLLDYWFEYFSVIVFFELFIFLDIKKHLQNTTINE</sequence>
<feature type="transmembrane region" description="Helical" evidence="1">
    <location>
        <begin position="20"/>
        <end position="39"/>
    </location>
</feature>
<dbReference type="EMBL" id="SUPL01000005">
    <property type="protein sequence ID" value="TJY34768.1"/>
    <property type="molecule type" value="Genomic_DNA"/>
</dbReference>
<feature type="transmembrane region" description="Helical" evidence="1">
    <location>
        <begin position="210"/>
        <end position="230"/>
    </location>
</feature>
<accession>A0A4U0ET12</accession>
<dbReference type="AlphaFoldDB" id="A0A4U0ET12"/>
<evidence type="ECO:0008006" key="4">
    <source>
        <dbReference type="Google" id="ProtNLM"/>
    </source>
</evidence>
<keyword evidence="3" id="KW-1185">Reference proteome</keyword>
<feature type="transmembrane region" description="Helical" evidence="1">
    <location>
        <begin position="81"/>
        <end position="99"/>
    </location>
</feature>
<dbReference type="OrthoDB" id="1432372at2"/>
<evidence type="ECO:0000313" key="2">
    <source>
        <dbReference type="EMBL" id="TJY34768.1"/>
    </source>
</evidence>
<keyword evidence="1" id="KW-0812">Transmembrane</keyword>
<dbReference type="RefSeq" id="WP_136843904.1">
    <property type="nucleotide sequence ID" value="NZ_SUPL01000005.1"/>
</dbReference>
<evidence type="ECO:0000313" key="3">
    <source>
        <dbReference type="Proteomes" id="UP000307657"/>
    </source>
</evidence>
<reference evidence="2 3" key="1">
    <citation type="submission" date="2019-04" db="EMBL/GenBank/DDBJ databases">
        <title>Lacinutrix sp. nov., isolated from marine water.</title>
        <authorList>
            <person name="Kim W."/>
        </authorList>
    </citation>
    <scope>NUCLEOTIDE SEQUENCE [LARGE SCALE GENOMIC DNA]</scope>
    <source>
        <strain evidence="2 3">CAU 1491</strain>
    </source>
</reference>